<dbReference type="PRINTS" id="PR00380">
    <property type="entry name" value="KINESINHEAVY"/>
</dbReference>
<dbReference type="AlphaFoldDB" id="A0AAN7QA44"/>
<evidence type="ECO:0000256" key="6">
    <source>
        <dbReference type="ARBA" id="ARBA00023175"/>
    </source>
</evidence>
<evidence type="ECO:0000256" key="1">
    <source>
        <dbReference type="ARBA" id="ARBA00004245"/>
    </source>
</evidence>
<evidence type="ECO:0000256" key="7">
    <source>
        <dbReference type="ARBA" id="ARBA00023212"/>
    </source>
</evidence>
<dbReference type="GO" id="GO:0005524">
    <property type="term" value="F:ATP binding"/>
    <property type="evidence" value="ECO:0007669"/>
    <property type="project" value="UniProtKB-UniRule"/>
</dbReference>
<reference evidence="13" key="1">
    <citation type="submission" date="2023-01" db="EMBL/GenBank/DDBJ databases">
        <title>Key to firefly adult light organ development and bioluminescence: homeobox transcription factors regulate luciferase expression and transportation to peroxisome.</title>
        <authorList>
            <person name="Fu X."/>
        </authorList>
    </citation>
    <scope>NUCLEOTIDE SEQUENCE [LARGE SCALE GENOMIC DNA]</scope>
</reference>
<evidence type="ECO:0000313" key="13">
    <source>
        <dbReference type="Proteomes" id="UP001353858"/>
    </source>
</evidence>
<dbReference type="PROSITE" id="PS50067">
    <property type="entry name" value="KINESIN_MOTOR_2"/>
    <property type="match status" value="1"/>
</dbReference>
<keyword evidence="6 8" id="KW-0505">Motor protein</keyword>
<keyword evidence="13" id="KW-1185">Reference proteome</keyword>
<evidence type="ECO:0000256" key="9">
    <source>
        <dbReference type="RuleBase" id="RU000394"/>
    </source>
</evidence>
<dbReference type="PROSITE" id="PS00411">
    <property type="entry name" value="KINESIN_MOTOR_1"/>
    <property type="match status" value="1"/>
</dbReference>
<feature type="binding site" evidence="8">
    <location>
        <begin position="223"/>
        <end position="230"/>
    </location>
    <ligand>
        <name>ATP</name>
        <dbReference type="ChEBI" id="CHEBI:30616"/>
    </ligand>
</feature>
<proteinExistence type="inferred from homology"/>
<feature type="domain" description="Kinesin motor" evidence="11">
    <location>
        <begin position="134"/>
        <end position="460"/>
    </location>
</feature>
<keyword evidence="7" id="KW-0206">Cytoskeleton</keyword>
<dbReference type="InterPro" id="IPR001752">
    <property type="entry name" value="Kinesin_motor_dom"/>
</dbReference>
<gene>
    <name evidence="12" type="ORF">RN001_004083</name>
</gene>
<dbReference type="Pfam" id="PF00225">
    <property type="entry name" value="Kinesin"/>
    <property type="match status" value="1"/>
</dbReference>
<comment type="similarity">
    <text evidence="2">Belongs to the TRAFAC class myosin-kinesin ATPase superfamily. Kinesin family. KIN-14 subfamily.</text>
</comment>
<evidence type="ECO:0000256" key="3">
    <source>
        <dbReference type="ARBA" id="ARBA00022701"/>
    </source>
</evidence>
<dbReference type="GO" id="GO:0007018">
    <property type="term" value="P:microtubule-based movement"/>
    <property type="evidence" value="ECO:0007669"/>
    <property type="project" value="InterPro"/>
</dbReference>
<dbReference type="SMART" id="SM00129">
    <property type="entry name" value="KISc"/>
    <property type="match status" value="1"/>
</dbReference>
<evidence type="ECO:0000259" key="11">
    <source>
        <dbReference type="PROSITE" id="PS50067"/>
    </source>
</evidence>
<keyword evidence="7" id="KW-0963">Cytoplasm</keyword>
<evidence type="ECO:0000256" key="2">
    <source>
        <dbReference type="ARBA" id="ARBA00010899"/>
    </source>
</evidence>
<dbReference type="InterPro" id="IPR027640">
    <property type="entry name" value="Kinesin-like_fam"/>
</dbReference>
<evidence type="ECO:0000313" key="12">
    <source>
        <dbReference type="EMBL" id="KAK4887812.1"/>
    </source>
</evidence>
<comment type="subcellular location">
    <subcellularLocation>
        <location evidence="1">Cytoplasm</location>
        <location evidence="1">Cytoskeleton</location>
    </subcellularLocation>
</comment>
<keyword evidence="10" id="KW-0175">Coiled coil</keyword>
<accession>A0AAN7QA44</accession>
<dbReference type="InterPro" id="IPR027417">
    <property type="entry name" value="P-loop_NTPase"/>
</dbReference>
<comment type="caution">
    <text evidence="12">The sequence shown here is derived from an EMBL/GenBank/DDBJ whole genome shotgun (WGS) entry which is preliminary data.</text>
</comment>
<dbReference type="GO" id="GO:0005874">
    <property type="term" value="C:microtubule"/>
    <property type="evidence" value="ECO:0007669"/>
    <property type="project" value="UniProtKB-KW"/>
</dbReference>
<dbReference type="GO" id="GO:0003777">
    <property type="term" value="F:microtubule motor activity"/>
    <property type="evidence" value="ECO:0007669"/>
    <property type="project" value="InterPro"/>
</dbReference>
<feature type="coiled-coil region" evidence="10">
    <location>
        <begin position="37"/>
        <end position="134"/>
    </location>
</feature>
<dbReference type="PANTHER" id="PTHR47972">
    <property type="entry name" value="KINESIN-LIKE PROTEIN KLP-3"/>
    <property type="match status" value="1"/>
</dbReference>
<evidence type="ECO:0000256" key="8">
    <source>
        <dbReference type="PROSITE-ProRule" id="PRU00283"/>
    </source>
</evidence>
<dbReference type="InterPro" id="IPR036961">
    <property type="entry name" value="Kinesin_motor_dom_sf"/>
</dbReference>
<organism evidence="12 13">
    <name type="scientific">Aquatica leii</name>
    <dbReference type="NCBI Taxonomy" id="1421715"/>
    <lineage>
        <taxon>Eukaryota</taxon>
        <taxon>Metazoa</taxon>
        <taxon>Ecdysozoa</taxon>
        <taxon>Arthropoda</taxon>
        <taxon>Hexapoda</taxon>
        <taxon>Insecta</taxon>
        <taxon>Pterygota</taxon>
        <taxon>Neoptera</taxon>
        <taxon>Endopterygota</taxon>
        <taxon>Coleoptera</taxon>
        <taxon>Polyphaga</taxon>
        <taxon>Elateriformia</taxon>
        <taxon>Elateroidea</taxon>
        <taxon>Lampyridae</taxon>
        <taxon>Luciolinae</taxon>
        <taxon>Aquatica</taxon>
    </lineage>
</organism>
<keyword evidence="4 8" id="KW-0547">Nucleotide-binding</keyword>
<dbReference type="Proteomes" id="UP001353858">
    <property type="component" value="Unassembled WGS sequence"/>
</dbReference>
<keyword evidence="5 8" id="KW-0067">ATP-binding</keyword>
<dbReference type="PANTHER" id="PTHR47972:SF45">
    <property type="entry name" value="PROTEIN CLARET SEGREGATIONAL"/>
    <property type="match status" value="1"/>
</dbReference>
<dbReference type="Gene3D" id="3.40.850.10">
    <property type="entry name" value="Kinesin motor domain"/>
    <property type="match status" value="1"/>
</dbReference>
<evidence type="ECO:0000256" key="5">
    <source>
        <dbReference type="ARBA" id="ARBA00022840"/>
    </source>
</evidence>
<name>A0AAN7QA44_9COLE</name>
<dbReference type="EMBL" id="JARPUR010000001">
    <property type="protein sequence ID" value="KAK4887812.1"/>
    <property type="molecule type" value="Genomic_DNA"/>
</dbReference>
<evidence type="ECO:0000256" key="10">
    <source>
        <dbReference type="SAM" id="Coils"/>
    </source>
</evidence>
<dbReference type="SUPFAM" id="SSF52540">
    <property type="entry name" value="P-loop containing nucleoside triphosphate hydrolases"/>
    <property type="match status" value="1"/>
</dbReference>
<sequence>MKKPKTIGDHKNGKELYQLRSEYCLLKSENEANVAKIKQFHETVELLKQEVKNLEVECSNLKNINSNLQNEKKNYKTSNENLSKQNIELQYKVSTANMLIEEQQKLIDIYKKNVQDLEDLRRVMHNQIQDLKGTIRVFCRVRPQLAWEHDKLLCNFTYTDEDTIAIKKVKESMSNKKLAENNLEFVFDKVFQPESSQSDVFKELSQLIQSVMDGYNVCVFAYGQTGSGKTYTMQGDTRNDDLGLIPKSVDLIFQLVDKYQLLGWTYTVEVSFLEIYNETLRDLQNVTGKEVLEIRYNEGKGTTVRNLTTLSVQSAHELHFLMQRANLNRAVAITNFNEHSSRSHAVTKITLTGTNETLKTVHSGSLNLIDLAGSESAKTSERLTETKSINKSLSTLGTVMTALQNKDNHIPYRNSKLTYLLQSSLGGNSKTLMIVNIAPLEDCYNESINALRFATKVKRVKLSSKKNKIYL</sequence>
<evidence type="ECO:0000256" key="4">
    <source>
        <dbReference type="ARBA" id="ARBA00022741"/>
    </source>
</evidence>
<dbReference type="GO" id="GO:0008017">
    <property type="term" value="F:microtubule binding"/>
    <property type="evidence" value="ECO:0007669"/>
    <property type="project" value="InterPro"/>
</dbReference>
<protein>
    <recommendedName>
        <fullName evidence="9">Kinesin-like protein</fullName>
    </recommendedName>
</protein>
<dbReference type="InterPro" id="IPR019821">
    <property type="entry name" value="Kinesin_motor_CS"/>
</dbReference>
<keyword evidence="3 9" id="KW-0493">Microtubule</keyword>